<dbReference type="AlphaFoldDB" id="A0AAV6MTP4"/>
<evidence type="ECO:0000313" key="2">
    <source>
        <dbReference type="EMBL" id="KAG6587675.1"/>
    </source>
</evidence>
<dbReference type="Proteomes" id="UP000685013">
    <property type="component" value="Chromosome 11"/>
</dbReference>
<feature type="region of interest" description="Disordered" evidence="1">
    <location>
        <begin position="47"/>
        <end position="73"/>
    </location>
</feature>
<evidence type="ECO:0000256" key="1">
    <source>
        <dbReference type="SAM" id="MobiDB-lite"/>
    </source>
</evidence>
<gene>
    <name evidence="2" type="ORF">SDJN03_16240</name>
</gene>
<accession>A0AAV6MTP4</accession>
<feature type="compositionally biased region" description="Basic and acidic residues" evidence="1">
    <location>
        <begin position="55"/>
        <end position="66"/>
    </location>
</feature>
<sequence>MILKMLMISIETLETEECVSIRIADNEHERVFLPLMMLKIWIRNAAGDDSDDVDEPRPKCSERSGPGERQFGKGWRAGIGVHWRHLNSSSPPFCTLNAEFLLTQHNISFVQPCPQPGQINFLDKNSLCPTDNKGVTLKGQMFLGTAQPPFMASAIRNP</sequence>
<reference evidence="2 3" key="1">
    <citation type="journal article" date="2021" name="Hortic Res">
        <title>The domestication of Cucurbita argyrosperma as revealed by the genome of its wild relative.</title>
        <authorList>
            <person name="Barrera-Redondo J."/>
            <person name="Sanchez-de la Vega G."/>
            <person name="Aguirre-Liguori J.A."/>
            <person name="Castellanos-Morales G."/>
            <person name="Gutierrez-Guerrero Y.T."/>
            <person name="Aguirre-Dugua X."/>
            <person name="Aguirre-Planter E."/>
            <person name="Tenaillon M.I."/>
            <person name="Lira-Saade R."/>
            <person name="Eguiarte L.E."/>
        </authorList>
    </citation>
    <scope>NUCLEOTIDE SEQUENCE [LARGE SCALE GENOMIC DNA]</scope>
    <source>
        <strain evidence="2">JBR-2021</strain>
    </source>
</reference>
<proteinExistence type="predicted"/>
<protein>
    <submittedName>
        <fullName evidence="2">Uncharacterized protein</fullName>
    </submittedName>
</protein>
<keyword evidence="3" id="KW-1185">Reference proteome</keyword>
<comment type="caution">
    <text evidence="2">The sequence shown here is derived from an EMBL/GenBank/DDBJ whole genome shotgun (WGS) entry which is preliminary data.</text>
</comment>
<feature type="non-terminal residue" evidence="2">
    <location>
        <position position="1"/>
    </location>
</feature>
<dbReference type="EMBL" id="JAGKQH010000011">
    <property type="protein sequence ID" value="KAG6587675.1"/>
    <property type="molecule type" value="Genomic_DNA"/>
</dbReference>
<evidence type="ECO:0000313" key="3">
    <source>
        <dbReference type="Proteomes" id="UP000685013"/>
    </source>
</evidence>
<organism evidence="2 3">
    <name type="scientific">Cucurbita argyrosperma subsp. sororia</name>
    <dbReference type="NCBI Taxonomy" id="37648"/>
    <lineage>
        <taxon>Eukaryota</taxon>
        <taxon>Viridiplantae</taxon>
        <taxon>Streptophyta</taxon>
        <taxon>Embryophyta</taxon>
        <taxon>Tracheophyta</taxon>
        <taxon>Spermatophyta</taxon>
        <taxon>Magnoliopsida</taxon>
        <taxon>eudicotyledons</taxon>
        <taxon>Gunneridae</taxon>
        <taxon>Pentapetalae</taxon>
        <taxon>rosids</taxon>
        <taxon>fabids</taxon>
        <taxon>Cucurbitales</taxon>
        <taxon>Cucurbitaceae</taxon>
        <taxon>Cucurbiteae</taxon>
        <taxon>Cucurbita</taxon>
    </lineage>
</organism>
<name>A0AAV6MTP4_9ROSI</name>